<gene>
    <name evidence="10" type="ORF">K3177_10190</name>
</gene>
<dbReference type="InterPro" id="IPR004358">
    <property type="entry name" value="Sig_transdc_His_kin-like_C"/>
</dbReference>
<dbReference type="SUPFAM" id="SSF47384">
    <property type="entry name" value="Homodimeric domain of signal transducing histidine kinase"/>
    <property type="match status" value="1"/>
</dbReference>
<dbReference type="SUPFAM" id="SSF55781">
    <property type="entry name" value="GAF domain-like"/>
    <property type="match status" value="1"/>
</dbReference>
<keyword evidence="3" id="KW-0597">Phosphoprotein</keyword>
<evidence type="ECO:0000256" key="1">
    <source>
        <dbReference type="ARBA" id="ARBA00000085"/>
    </source>
</evidence>
<dbReference type="CDD" id="cd00082">
    <property type="entry name" value="HisKA"/>
    <property type="match status" value="1"/>
</dbReference>
<dbReference type="SMART" id="SM00065">
    <property type="entry name" value="GAF"/>
    <property type="match status" value="1"/>
</dbReference>
<dbReference type="RefSeq" id="WP_221598181.1">
    <property type="nucleotide sequence ID" value="NZ_JAIGNQ010000003.1"/>
</dbReference>
<keyword evidence="8" id="KW-0902">Two-component regulatory system</keyword>
<name>A0ABS7JJQ3_9SPHN</name>
<keyword evidence="5" id="KW-0547">Nucleotide-binding</keyword>
<evidence type="ECO:0000259" key="9">
    <source>
        <dbReference type="PROSITE" id="PS50109"/>
    </source>
</evidence>
<dbReference type="PANTHER" id="PTHR42878:SF7">
    <property type="entry name" value="SENSOR HISTIDINE KINASE GLRK"/>
    <property type="match status" value="1"/>
</dbReference>
<keyword evidence="11" id="KW-1185">Reference proteome</keyword>
<sequence>MNSDFSRDVELVGAISVVPSILEVVCQSTGMGFAAVARVTEDRWIACGVRDEIAFGLEPDGELQVETTICNEIRDHRDPVAIDDVDNDPTYHNHKTPQIYGLKSYISVPILLSDGSFFGTLCAISPKPAKVSEPKTLGMFNLFAEMIAYHIEAGRAVEQTNKALLDEQETSALREQFIAVLGHDLRNPLASIASGMRLIGKEPLSENGKSLVGLIEGSVARMAGLIDNVMDFARGRLGGGLTLTRSRKNIAETLDQVISELETSHPDRIIHKSEWTDLEVDGDHDRLGQVFSNLIGNALMHGDPNEPVRIALVRDGENLVFRTVNMGDTIPPEAMEQLFQPFSRGEVRSSLQGLGLGLYISAQIAAAHDGTLSAVSANGKTTFTFELPSM</sequence>
<dbReference type="InterPro" id="IPR036890">
    <property type="entry name" value="HATPase_C_sf"/>
</dbReference>
<evidence type="ECO:0000256" key="6">
    <source>
        <dbReference type="ARBA" id="ARBA00022777"/>
    </source>
</evidence>
<dbReference type="Pfam" id="PF02518">
    <property type="entry name" value="HATPase_c"/>
    <property type="match status" value="1"/>
</dbReference>
<reference evidence="10 11" key="1">
    <citation type="submission" date="2021-08" db="EMBL/GenBank/DDBJ databases">
        <title>Comparative Genomics Analysis of the Genus Qipengyuania Reveals Extensive Genetic Diversity and Metabolic Versatility, Including the Description of Fifteen Novel Species.</title>
        <authorList>
            <person name="Liu Y."/>
        </authorList>
    </citation>
    <scope>NUCLEOTIDE SEQUENCE [LARGE SCALE GENOMIC DNA]</scope>
    <source>
        <strain evidence="10 11">GH25</strain>
    </source>
</reference>
<dbReference type="InterPro" id="IPR003661">
    <property type="entry name" value="HisK_dim/P_dom"/>
</dbReference>
<dbReference type="InterPro" id="IPR003594">
    <property type="entry name" value="HATPase_dom"/>
</dbReference>
<dbReference type="SMART" id="SM00387">
    <property type="entry name" value="HATPase_c"/>
    <property type="match status" value="1"/>
</dbReference>
<evidence type="ECO:0000256" key="7">
    <source>
        <dbReference type="ARBA" id="ARBA00022840"/>
    </source>
</evidence>
<dbReference type="InterPro" id="IPR029016">
    <property type="entry name" value="GAF-like_dom_sf"/>
</dbReference>
<dbReference type="EC" id="2.7.13.3" evidence="2"/>
<dbReference type="Gene3D" id="1.10.287.130">
    <property type="match status" value="1"/>
</dbReference>
<evidence type="ECO:0000313" key="10">
    <source>
        <dbReference type="EMBL" id="MBX7488882.1"/>
    </source>
</evidence>
<dbReference type="CDD" id="cd00075">
    <property type="entry name" value="HATPase"/>
    <property type="match status" value="1"/>
</dbReference>
<evidence type="ECO:0000256" key="2">
    <source>
        <dbReference type="ARBA" id="ARBA00012438"/>
    </source>
</evidence>
<dbReference type="InterPro" id="IPR003018">
    <property type="entry name" value="GAF"/>
</dbReference>
<dbReference type="PROSITE" id="PS50109">
    <property type="entry name" value="HIS_KIN"/>
    <property type="match status" value="1"/>
</dbReference>
<dbReference type="Pfam" id="PF00512">
    <property type="entry name" value="HisKA"/>
    <property type="match status" value="1"/>
</dbReference>
<feature type="domain" description="Histidine kinase" evidence="9">
    <location>
        <begin position="180"/>
        <end position="390"/>
    </location>
</feature>
<evidence type="ECO:0000256" key="5">
    <source>
        <dbReference type="ARBA" id="ARBA00022741"/>
    </source>
</evidence>
<keyword evidence="4" id="KW-0808">Transferase</keyword>
<protein>
    <recommendedName>
        <fullName evidence="2">histidine kinase</fullName>
        <ecNumber evidence="2">2.7.13.3</ecNumber>
    </recommendedName>
</protein>
<dbReference type="Gene3D" id="3.30.450.40">
    <property type="match status" value="1"/>
</dbReference>
<comment type="catalytic activity">
    <reaction evidence="1">
        <text>ATP + protein L-histidine = ADP + protein N-phospho-L-histidine.</text>
        <dbReference type="EC" id="2.7.13.3"/>
    </reaction>
</comment>
<dbReference type="PANTHER" id="PTHR42878">
    <property type="entry name" value="TWO-COMPONENT HISTIDINE KINASE"/>
    <property type="match status" value="1"/>
</dbReference>
<dbReference type="SMART" id="SM00388">
    <property type="entry name" value="HisKA"/>
    <property type="match status" value="1"/>
</dbReference>
<dbReference type="SUPFAM" id="SSF55874">
    <property type="entry name" value="ATPase domain of HSP90 chaperone/DNA topoisomerase II/histidine kinase"/>
    <property type="match status" value="1"/>
</dbReference>
<keyword evidence="6 10" id="KW-0418">Kinase</keyword>
<evidence type="ECO:0000256" key="8">
    <source>
        <dbReference type="ARBA" id="ARBA00023012"/>
    </source>
</evidence>
<comment type="caution">
    <text evidence="10">The sequence shown here is derived from an EMBL/GenBank/DDBJ whole genome shotgun (WGS) entry which is preliminary data.</text>
</comment>
<evidence type="ECO:0000256" key="4">
    <source>
        <dbReference type="ARBA" id="ARBA00022679"/>
    </source>
</evidence>
<dbReference type="InterPro" id="IPR050351">
    <property type="entry name" value="BphY/WalK/GraS-like"/>
</dbReference>
<keyword evidence="7" id="KW-0067">ATP-binding</keyword>
<dbReference type="EMBL" id="JAIGNQ010000003">
    <property type="protein sequence ID" value="MBX7488882.1"/>
    <property type="molecule type" value="Genomic_DNA"/>
</dbReference>
<evidence type="ECO:0000313" key="11">
    <source>
        <dbReference type="Proteomes" id="UP000776651"/>
    </source>
</evidence>
<dbReference type="Pfam" id="PF01590">
    <property type="entry name" value="GAF"/>
    <property type="match status" value="1"/>
</dbReference>
<dbReference type="Proteomes" id="UP000776651">
    <property type="component" value="Unassembled WGS sequence"/>
</dbReference>
<dbReference type="InterPro" id="IPR036097">
    <property type="entry name" value="HisK_dim/P_sf"/>
</dbReference>
<organism evidence="10 11">
    <name type="scientific">Qipengyuania pacifica</name>
    <dbReference type="NCBI Taxonomy" id="2860199"/>
    <lineage>
        <taxon>Bacteria</taxon>
        <taxon>Pseudomonadati</taxon>
        <taxon>Pseudomonadota</taxon>
        <taxon>Alphaproteobacteria</taxon>
        <taxon>Sphingomonadales</taxon>
        <taxon>Erythrobacteraceae</taxon>
        <taxon>Qipengyuania</taxon>
    </lineage>
</organism>
<dbReference type="InterPro" id="IPR005467">
    <property type="entry name" value="His_kinase_dom"/>
</dbReference>
<dbReference type="Gene3D" id="3.30.565.10">
    <property type="entry name" value="Histidine kinase-like ATPase, C-terminal domain"/>
    <property type="match status" value="1"/>
</dbReference>
<dbReference type="GO" id="GO:0016301">
    <property type="term" value="F:kinase activity"/>
    <property type="evidence" value="ECO:0007669"/>
    <property type="project" value="UniProtKB-KW"/>
</dbReference>
<dbReference type="PRINTS" id="PR00344">
    <property type="entry name" value="BCTRLSENSOR"/>
</dbReference>
<evidence type="ECO:0000256" key="3">
    <source>
        <dbReference type="ARBA" id="ARBA00022553"/>
    </source>
</evidence>
<proteinExistence type="predicted"/>
<accession>A0ABS7JJQ3</accession>